<evidence type="ECO:0000256" key="5">
    <source>
        <dbReference type="ARBA" id="ARBA00022801"/>
    </source>
</evidence>
<keyword evidence="6" id="KW-0862">Zinc</keyword>
<dbReference type="KEGG" id="pto:PTO1054"/>
<dbReference type="GeneID" id="2844882"/>
<keyword evidence="7 10" id="KW-0482">Metalloprotease</keyword>
<dbReference type="HOGENOM" id="CLU_006187_7_2_2"/>
<comment type="similarity">
    <text evidence="2">Belongs to the peptidase M13 family.</text>
</comment>
<dbReference type="SUPFAM" id="SSF55486">
    <property type="entry name" value="Metalloproteases ('zincins'), catalytic domain"/>
    <property type="match status" value="1"/>
</dbReference>
<dbReference type="InterPro" id="IPR042089">
    <property type="entry name" value="Peptidase_M13_dom_2"/>
</dbReference>
<dbReference type="InterPro" id="IPR024079">
    <property type="entry name" value="MetalloPept_cat_dom_sf"/>
</dbReference>
<comment type="cofactor">
    <cofactor evidence="1">
        <name>Zn(2+)</name>
        <dbReference type="ChEBI" id="CHEBI:29105"/>
    </cofactor>
</comment>
<dbReference type="GO" id="GO:0046872">
    <property type="term" value="F:metal ion binding"/>
    <property type="evidence" value="ECO:0007669"/>
    <property type="project" value="UniProtKB-KW"/>
</dbReference>
<dbReference type="GO" id="GO:0016485">
    <property type="term" value="P:protein processing"/>
    <property type="evidence" value="ECO:0007669"/>
    <property type="project" value="TreeGrafter"/>
</dbReference>
<keyword evidence="5 10" id="KW-0378">Hydrolase</keyword>
<dbReference type="AlphaFoldDB" id="Q6L063"/>
<dbReference type="PROSITE" id="PS51885">
    <property type="entry name" value="NEPRILYSIN"/>
    <property type="match status" value="1"/>
</dbReference>
<dbReference type="STRING" id="263820.PTO1054"/>
<dbReference type="eggNOG" id="arCOG05200">
    <property type="taxonomic scope" value="Archaea"/>
</dbReference>
<evidence type="ECO:0000256" key="3">
    <source>
        <dbReference type="ARBA" id="ARBA00022670"/>
    </source>
</evidence>
<name>Q6L063_PICTO</name>
<dbReference type="OrthoDB" id="115724at2157"/>
<keyword evidence="3" id="KW-0645">Protease</keyword>
<dbReference type="Proteomes" id="UP000000438">
    <property type="component" value="Chromosome"/>
</dbReference>
<feature type="domain" description="Peptidase M13 C-terminal" evidence="8">
    <location>
        <begin position="439"/>
        <end position="627"/>
    </location>
</feature>
<protein>
    <submittedName>
        <fullName evidence="10">Zinc metalloprotease</fullName>
        <ecNumber evidence="10">3.4.24.-</ecNumber>
    </submittedName>
</protein>
<dbReference type="Pfam" id="PF05649">
    <property type="entry name" value="Peptidase_M13_N"/>
    <property type="match status" value="1"/>
</dbReference>
<proteinExistence type="inferred from homology"/>
<dbReference type="InterPro" id="IPR000718">
    <property type="entry name" value="Peptidase_M13"/>
</dbReference>
<dbReference type="PRINTS" id="PR00786">
    <property type="entry name" value="NEPRILYSIN"/>
</dbReference>
<dbReference type="GO" id="GO:0004222">
    <property type="term" value="F:metalloendopeptidase activity"/>
    <property type="evidence" value="ECO:0007669"/>
    <property type="project" value="InterPro"/>
</dbReference>
<dbReference type="Gene3D" id="1.10.1380.10">
    <property type="entry name" value="Neutral endopeptidase , domain2"/>
    <property type="match status" value="1"/>
</dbReference>
<sequence length="634" mass="73445">MDKENIGFSLEYMNRNINPDENFYEYACGKWLERTVIPAHRSRYNTFMMLYERNMEILKDICERSSRNPKNSVERIVGDFYASAMDIDLIEKNGSRPLKKVFEIIDNISFDKLPEDLARLTMSGIPIFFDIGSEGDLKNSDVYALYISQGGLSLPDRDYYINDMFSGVISKFNDHVKNMMDILGYSIDYRNLINIEKSLAEHSKSREDLRDLEKLYNKMSIKDLDERYNNLGISRYLNSLGVNADYAIVATPDYLSFLNGFIKDVDINDIKEYFKWHAINAYAPYLSNDFVMENFNFFGKILTGKEKIEERWERAIRVIDSSIGEALGELYVNERFGPAARQKAETLVNDVLSAFKSRLENIEWMSNETKKKALEKLSMFKTKIGYPDHFRDYSSIEIRRDDYPGNVLRSMVFELKRQLNRIGRQVDKGEWEMTPPTVNAYYNPVNNEIVFPAGILQPPFFDPGAYDAVNYGAIGTVIAHEITHGYDDQGSNFDGHGNMVQWWNDNDRQKFRELSEKIKKLYNGLEIIPGVKLNGGLTLGENIADIGGVLIAYDALKMRVNLNEKLNGLTNEQIFFISYAQIWREKVRDDEVKRLATIDPHSPGKFRGQIPVYNHPAFERAFNSKRKRDKIIIW</sequence>
<organism evidence="10 11">
    <name type="scientific">Picrophilus torridus (strain ATCC 700027 / DSM 9790 / JCM 10055 / NBRC 100828 / KAW 2/3)</name>
    <dbReference type="NCBI Taxonomy" id="1122961"/>
    <lineage>
        <taxon>Archaea</taxon>
        <taxon>Methanobacteriati</taxon>
        <taxon>Thermoplasmatota</taxon>
        <taxon>Thermoplasmata</taxon>
        <taxon>Thermoplasmatales</taxon>
        <taxon>Picrophilaceae</taxon>
        <taxon>Picrophilus</taxon>
    </lineage>
</organism>
<evidence type="ECO:0000313" key="10">
    <source>
        <dbReference type="EMBL" id="AAT43639.1"/>
    </source>
</evidence>
<dbReference type="PaxDb" id="263820-PTO1054"/>
<dbReference type="InParanoid" id="Q6L063"/>
<evidence type="ECO:0000256" key="4">
    <source>
        <dbReference type="ARBA" id="ARBA00022723"/>
    </source>
</evidence>
<dbReference type="RefSeq" id="WP_011177855.1">
    <property type="nucleotide sequence ID" value="NC_005877.1"/>
</dbReference>
<evidence type="ECO:0000256" key="6">
    <source>
        <dbReference type="ARBA" id="ARBA00022833"/>
    </source>
</evidence>
<dbReference type="PANTHER" id="PTHR11733">
    <property type="entry name" value="ZINC METALLOPROTEASE FAMILY M13 NEPRILYSIN-RELATED"/>
    <property type="match status" value="1"/>
</dbReference>
<dbReference type="CDD" id="cd08662">
    <property type="entry name" value="M13"/>
    <property type="match status" value="1"/>
</dbReference>
<dbReference type="PANTHER" id="PTHR11733:SF167">
    <property type="entry name" value="FI17812P1-RELATED"/>
    <property type="match status" value="1"/>
</dbReference>
<dbReference type="InterPro" id="IPR008753">
    <property type="entry name" value="Peptidase_M13_N"/>
</dbReference>
<dbReference type="EC" id="3.4.24.-" evidence="10"/>
<evidence type="ECO:0000256" key="7">
    <source>
        <dbReference type="ARBA" id="ARBA00023049"/>
    </source>
</evidence>
<dbReference type="Gene3D" id="3.40.390.10">
    <property type="entry name" value="Collagenase (Catalytic Domain)"/>
    <property type="match status" value="1"/>
</dbReference>
<evidence type="ECO:0000313" key="11">
    <source>
        <dbReference type="Proteomes" id="UP000000438"/>
    </source>
</evidence>
<dbReference type="EMBL" id="AE017261">
    <property type="protein sequence ID" value="AAT43639.1"/>
    <property type="molecule type" value="Genomic_DNA"/>
</dbReference>
<keyword evidence="4" id="KW-0479">Metal-binding</keyword>
<dbReference type="GO" id="GO:0005886">
    <property type="term" value="C:plasma membrane"/>
    <property type="evidence" value="ECO:0007669"/>
    <property type="project" value="TreeGrafter"/>
</dbReference>
<gene>
    <name evidence="10" type="ordered locus">PTO1054</name>
</gene>
<evidence type="ECO:0000256" key="1">
    <source>
        <dbReference type="ARBA" id="ARBA00001947"/>
    </source>
</evidence>
<dbReference type="Pfam" id="PF01431">
    <property type="entry name" value="Peptidase_M13"/>
    <property type="match status" value="1"/>
</dbReference>
<dbReference type="InterPro" id="IPR018497">
    <property type="entry name" value="Peptidase_M13_C"/>
</dbReference>
<accession>Q6L063</accession>
<evidence type="ECO:0000256" key="2">
    <source>
        <dbReference type="ARBA" id="ARBA00007357"/>
    </source>
</evidence>
<evidence type="ECO:0000259" key="9">
    <source>
        <dbReference type="Pfam" id="PF05649"/>
    </source>
</evidence>
<reference evidence="10 11" key="1">
    <citation type="journal article" date="2004" name="Proc. Natl. Acad. Sci. U.S.A.">
        <title>Genome sequence of Picrophilus torridus and its implications for life around pH 0.</title>
        <authorList>
            <person name="Futterer O."/>
            <person name="Angelov A."/>
            <person name="Liesegang H."/>
            <person name="Gottschalk G."/>
            <person name="Schleper C."/>
            <person name="Schepers B."/>
            <person name="Dock C."/>
            <person name="Antranikian G."/>
            <person name="Liebl W."/>
        </authorList>
    </citation>
    <scope>NUCLEOTIDE SEQUENCE [LARGE SCALE GENOMIC DNA]</scope>
    <source>
        <strain evidence="11">ATCC 700027 / DSM 9790 / JCM 10055 / NBRC 100828</strain>
    </source>
</reference>
<evidence type="ECO:0000259" key="8">
    <source>
        <dbReference type="Pfam" id="PF01431"/>
    </source>
</evidence>
<feature type="domain" description="Peptidase M13 N-terminal" evidence="9">
    <location>
        <begin position="19"/>
        <end position="387"/>
    </location>
</feature>